<dbReference type="CDD" id="cd04301">
    <property type="entry name" value="NAT_SF"/>
    <property type="match status" value="1"/>
</dbReference>
<dbReference type="Gene3D" id="3.40.630.30">
    <property type="match status" value="1"/>
</dbReference>
<accession>A0A9X1YWF7</accession>
<comment type="caution">
    <text evidence="2">The sequence shown here is derived from an EMBL/GenBank/DDBJ whole genome shotgun (WGS) entry which is preliminary data.</text>
</comment>
<evidence type="ECO:0000313" key="2">
    <source>
        <dbReference type="EMBL" id="MCK9798392.1"/>
    </source>
</evidence>
<dbReference type="Pfam" id="PF00583">
    <property type="entry name" value="Acetyltransf_1"/>
    <property type="match status" value="1"/>
</dbReference>
<keyword evidence="5" id="KW-1185">Reference proteome</keyword>
<dbReference type="GO" id="GO:0016747">
    <property type="term" value="F:acyltransferase activity, transferring groups other than amino-acyl groups"/>
    <property type="evidence" value="ECO:0007669"/>
    <property type="project" value="InterPro"/>
</dbReference>
<reference evidence="4 5" key="2">
    <citation type="journal article" date="2023" name="Plant Pathol.">
        <title>Dismantling and reorganizing Pseudomonas marginalis sensu#lato.</title>
        <authorList>
            <person name="Sawada H."/>
            <person name="Fujikawa T."/>
            <person name="Satou M."/>
        </authorList>
    </citation>
    <scope>NUCLEOTIDE SEQUENCE [LARGE SCALE GENOMIC DNA]</scope>
    <source>
        <strain evidence="2 4">MAFF 302030</strain>
        <strain evidence="3 5">MAFF 302046</strain>
    </source>
</reference>
<sequence length="188" mass="21294">MPSPALNTLAHHHFPTQQGQYWIEALNDGSHVLIRPLRPQDRDREKAFIENLSPVTRHQRFLGEVKEVGNVLLDQLMDVGTPERQAFVALVHDNGTLREIGISRYALAVETPRCCECALTVADEWQNKGLGVLLMRRLLDQARAHEFIRMFSVDSAINYNMRKLAKTLGFSSVIDPDDATQVIHSLEL</sequence>
<dbReference type="PROSITE" id="PS51186">
    <property type="entry name" value="GNAT"/>
    <property type="match status" value="1"/>
</dbReference>
<dbReference type="SUPFAM" id="SSF55729">
    <property type="entry name" value="Acyl-CoA N-acyltransferases (Nat)"/>
    <property type="match status" value="1"/>
</dbReference>
<dbReference type="InterPro" id="IPR016181">
    <property type="entry name" value="Acyl_CoA_acyltransferase"/>
</dbReference>
<dbReference type="Proteomes" id="UP001155163">
    <property type="component" value="Unassembled WGS sequence"/>
</dbReference>
<dbReference type="RefSeq" id="WP_268261047.1">
    <property type="nucleotide sequence ID" value="NZ_JALQCW010000025.1"/>
</dbReference>
<reference evidence="4 5" key="1">
    <citation type="journal article" date="2022" name="Int. J. Syst. Evol. Microbiol.">
        <title>Pseudomonas aegrilactucae sp. nov. and Pseudomonas morbosilactucae sp. nov., pathogens causing bacterial rot of lettuce in Japan.</title>
        <authorList>
            <person name="Sawada H."/>
            <person name="Fujikawa T."/>
            <person name="Satou M."/>
        </authorList>
    </citation>
    <scope>NUCLEOTIDE SEQUENCE [LARGE SCALE GENOMIC DNA]</scope>
    <source>
        <strain evidence="2 4">MAFF 302030</strain>
        <strain evidence="3 5">MAFF 302046</strain>
    </source>
</reference>
<evidence type="ECO:0000313" key="3">
    <source>
        <dbReference type="EMBL" id="MCK9812882.1"/>
    </source>
</evidence>
<name>A0A9X1YWF7_9PSED</name>
<dbReference type="Proteomes" id="UP001155059">
    <property type="component" value="Unassembled WGS sequence"/>
</dbReference>
<dbReference type="InterPro" id="IPR000182">
    <property type="entry name" value="GNAT_dom"/>
</dbReference>
<dbReference type="EMBL" id="JALQCW010000025">
    <property type="protein sequence ID" value="MCK9798392.1"/>
    <property type="molecule type" value="Genomic_DNA"/>
</dbReference>
<gene>
    <name evidence="2" type="ORF">M1B34_11815</name>
    <name evidence="3" type="ORF">M1B35_01630</name>
</gene>
<evidence type="ECO:0000313" key="5">
    <source>
        <dbReference type="Proteomes" id="UP001155163"/>
    </source>
</evidence>
<dbReference type="AlphaFoldDB" id="A0A9X1YWF7"/>
<dbReference type="EMBL" id="JALQCX010000004">
    <property type="protein sequence ID" value="MCK9812882.1"/>
    <property type="molecule type" value="Genomic_DNA"/>
</dbReference>
<evidence type="ECO:0000313" key="4">
    <source>
        <dbReference type="Proteomes" id="UP001155059"/>
    </source>
</evidence>
<feature type="domain" description="N-acetyltransferase" evidence="1">
    <location>
        <begin position="32"/>
        <end position="188"/>
    </location>
</feature>
<organism evidence="2 4">
    <name type="scientific">Pseudomonas morbosilactucae</name>
    <dbReference type="NCBI Taxonomy" id="2938197"/>
    <lineage>
        <taxon>Bacteria</taxon>
        <taxon>Pseudomonadati</taxon>
        <taxon>Pseudomonadota</taxon>
        <taxon>Gammaproteobacteria</taxon>
        <taxon>Pseudomonadales</taxon>
        <taxon>Pseudomonadaceae</taxon>
        <taxon>Pseudomonas</taxon>
    </lineage>
</organism>
<evidence type="ECO:0000259" key="1">
    <source>
        <dbReference type="PROSITE" id="PS51186"/>
    </source>
</evidence>
<proteinExistence type="predicted"/>
<protein>
    <submittedName>
        <fullName evidence="2">GNAT family N-acetyltransferase</fullName>
    </submittedName>
</protein>